<feature type="domain" description="UspA" evidence="4">
    <location>
        <begin position="164"/>
        <end position="299"/>
    </location>
</feature>
<gene>
    <name evidence="5" type="ORF">DBV39_16520</name>
</gene>
<reference evidence="5 6" key="1">
    <citation type="submission" date="2018-04" db="EMBL/GenBank/DDBJ databases">
        <title>Bordetella sp. HZ20 isolated from seawater.</title>
        <authorList>
            <person name="Sun C."/>
        </authorList>
    </citation>
    <scope>NUCLEOTIDE SEQUENCE [LARGE SCALE GENOMIC DNA]</scope>
    <source>
        <strain evidence="5 6">HZ20</strain>
    </source>
</reference>
<sequence length="303" mass="33203">MIIPLTSACTGDSMASQSTTASGPILLITDLSPRCDRALDRAVSLARHHNVKLIALHVIEPSFLSRLILPSWATVHKQHQEVAQQRLADDLKGADVELEVLVEIGYPIDVIKDVTQSHHCSMIVSGTARDESLGRIMLGSTVERVAREAETPLLVVRNRPDATYHHVLSGTDFSGSSRHALQTAATLIPFEMMTVFHSFDEVAGVRDLDQATIDERTRHLQKEAEDFVKQTEGLDPQKLPATVVEFGAPGQTIPRFVQEHHIELVVLGTHGATGILKTAMGSIAEQLLTLLRCDVLIVRAKRS</sequence>
<dbReference type="SUPFAM" id="SSF52402">
    <property type="entry name" value="Adenine nucleotide alpha hydrolases-like"/>
    <property type="match status" value="2"/>
</dbReference>
<protein>
    <submittedName>
        <fullName evidence="5">Universal stress protein</fullName>
    </submittedName>
</protein>
<dbReference type="InterPro" id="IPR006016">
    <property type="entry name" value="UspA"/>
</dbReference>
<dbReference type="CDD" id="cd00293">
    <property type="entry name" value="USP-like"/>
    <property type="match status" value="2"/>
</dbReference>
<evidence type="ECO:0000313" key="6">
    <source>
        <dbReference type="Proteomes" id="UP000244571"/>
    </source>
</evidence>
<accession>A0A2R4XMN1</accession>
<dbReference type="PRINTS" id="PR01438">
    <property type="entry name" value="UNVRSLSTRESS"/>
</dbReference>
<evidence type="ECO:0000256" key="3">
    <source>
        <dbReference type="ARBA" id="ARBA00022840"/>
    </source>
</evidence>
<keyword evidence="3" id="KW-0067">ATP-binding</keyword>
<evidence type="ECO:0000256" key="1">
    <source>
        <dbReference type="ARBA" id="ARBA00008791"/>
    </source>
</evidence>
<comment type="similarity">
    <text evidence="1">Belongs to the universal stress protein A family.</text>
</comment>
<keyword evidence="6" id="KW-1185">Reference proteome</keyword>
<proteinExistence type="inferred from homology"/>
<dbReference type="InterPro" id="IPR006015">
    <property type="entry name" value="Universal_stress_UspA"/>
</dbReference>
<evidence type="ECO:0000259" key="4">
    <source>
        <dbReference type="Pfam" id="PF00582"/>
    </source>
</evidence>
<dbReference type="Proteomes" id="UP000244571">
    <property type="component" value="Chromosome"/>
</dbReference>
<dbReference type="PANTHER" id="PTHR46268:SF27">
    <property type="entry name" value="UNIVERSAL STRESS PROTEIN RV2623"/>
    <property type="match status" value="1"/>
</dbReference>
<dbReference type="AlphaFoldDB" id="A0A2R4XMN1"/>
<dbReference type="EMBL" id="CP028901">
    <property type="protein sequence ID" value="AWB35067.1"/>
    <property type="molecule type" value="Genomic_DNA"/>
</dbReference>
<keyword evidence="2" id="KW-0547">Nucleotide-binding</keyword>
<dbReference type="Gene3D" id="3.40.50.620">
    <property type="entry name" value="HUPs"/>
    <property type="match status" value="2"/>
</dbReference>
<dbReference type="PANTHER" id="PTHR46268">
    <property type="entry name" value="STRESS RESPONSE PROTEIN NHAX"/>
    <property type="match status" value="1"/>
</dbReference>
<organism evidence="5 6">
    <name type="scientific">Orrella marina</name>
    <dbReference type="NCBI Taxonomy" id="2163011"/>
    <lineage>
        <taxon>Bacteria</taxon>
        <taxon>Pseudomonadati</taxon>
        <taxon>Pseudomonadota</taxon>
        <taxon>Betaproteobacteria</taxon>
        <taxon>Burkholderiales</taxon>
        <taxon>Alcaligenaceae</taxon>
        <taxon>Orrella</taxon>
    </lineage>
</organism>
<evidence type="ECO:0000256" key="2">
    <source>
        <dbReference type="ARBA" id="ARBA00022741"/>
    </source>
</evidence>
<dbReference type="Pfam" id="PF00582">
    <property type="entry name" value="Usp"/>
    <property type="match status" value="2"/>
</dbReference>
<evidence type="ECO:0000313" key="5">
    <source>
        <dbReference type="EMBL" id="AWB35067.1"/>
    </source>
</evidence>
<name>A0A2R4XMN1_9BURK</name>
<dbReference type="GO" id="GO:0005524">
    <property type="term" value="F:ATP binding"/>
    <property type="evidence" value="ECO:0007669"/>
    <property type="project" value="UniProtKB-KW"/>
</dbReference>
<feature type="domain" description="UspA" evidence="4">
    <location>
        <begin position="24"/>
        <end position="157"/>
    </location>
</feature>
<dbReference type="KEGG" id="boz:DBV39_16520"/>
<dbReference type="InterPro" id="IPR014729">
    <property type="entry name" value="Rossmann-like_a/b/a_fold"/>
</dbReference>